<dbReference type="Proteomes" id="UP000292702">
    <property type="component" value="Unassembled WGS sequence"/>
</dbReference>
<protein>
    <recommendedName>
        <fullName evidence="1">F-box domain-containing protein</fullName>
    </recommendedName>
</protein>
<feature type="domain" description="F-box" evidence="1">
    <location>
        <begin position="24"/>
        <end position="75"/>
    </location>
</feature>
<organism evidence="2 3">
    <name type="scientific">Steccherinum ochraceum</name>
    <dbReference type="NCBI Taxonomy" id="92696"/>
    <lineage>
        <taxon>Eukaryota</taxon>
        <taxon>Fungi</taxon>
        <taxon>Dikarya</taxon>
        <taxon>Basidiomycota</taxon>
        <taxon>Agaricomycotina</taxon>
        <taxon>Agaricomycetes</taxon>
        <taxon>Polyporales</taxon>
        <taxon>Steccherinaceae</taxon>
        <taxon>Steccherinum</taxon>
    </lineage>
</organism>
<keyword evidence="3" id="KW-1185">Reference proteome</keyword>
<dbReference type="Pfam" id="PF12937">
    <property type="entry name" value="F-box-like"/>
    <property type="match status" value="1"/>
</dbReference>
<dbReference type="STRING" id="92696.A0A4R0RUT8"/>
<dbReference type="PANTHER" id="PTHR38926">
    <property type="entry name" value="F-BOX DOMAIN CONTAINING PROTEIN, EXPRESSED"/>
    <property type="match status" value="1"/>
</dbReference>
<dbReference type="InterPro" id="IPR036047">
    <property type="entry name" value="F-box-like_dom_sf"/>
</dbReference>
<dbReference type="SUPFAM" id="SSF81383">
    <property type="entry name" value="F-box domain"/>
    <property type="match status" value="1"/>
</dbReference>
<evidence type="ECO:0000259" key="1">
    <source>
        <dbReference type="Pfam" id="PF12937"/>
    </source>
</evidence>
<dbReference type="AlphaFoldDB" id="A0A4R0RUT8"/>
<evidence type="ECO:0000313" key="2">
    <source>
        <dbReference type="EMBL" id="TCD71846.1"/>
    </source>
</evidence>
<evidence type="ECO:0000313" key="3">
    <source>
        <dbReference type="Proteomes" id="UP000292702"/>
    </source>
</evidence>
<name>A0A4R0RUT8_9APHY</name>
<gene>
    <name evidence="2" type="ORF">EIP91_003189</name>
</gene>
<dbReference type="OrthoDB" id="2754773at2759"/>
<comment type="caution">
    <text evidence="2">The sequence shown here is derived from an EMBL/GenBank/DDBJ whole genome shotgun (WGS) entry which is preliminary data.</text>
</comment>
<proteinExistence type="predicted"/>
<accession>A0A4R0RUT8</accession>
<dbReference type="Gene3D" id="1.20.1280.50">
    <property type="match status" value="1"/>
</dbReference>
<dbReference type="InterPro" id="IPR001810">
    <property type="entry name" value="F-box_dom"/>
</dbReference>
<reference evidence="2 3" key="1">
    <citation type="submission" date="2018-11" db="EMBL/GenBank/DDBJ databases">
        <title>Genome assembly of Steccherinum ochraceum LE-BIN_3174, the white-rot fungus of the Steccherinaceae family (The Residual Polyporoid clade, Polyporales, Basidiomycota).</title>
        <authorList>
            <person name="Fedorova T.V."/>
            <person name="Glazunova O.A."/>
            <person name="Landesman E.O."/>
            <person name="Moiseenko K.V."/>
            <person name="Psurtseva N.V."/>
            <person name="Savinova O.S."/>
            <person name="Shakhova N.V."/>
            <person name="Tyazhelova T.V."/>
            <person name="Vasina D.V."/>
        </authorList>
    </citation>
    <scope>NUCLEOTIDE SEQUENCE [LARGE SCALE GENOMIC DNA]</scope>
    <source>
        <strain evidence="2 3">LE-BIN_3174</strain>
    </source>
</reference>
<dbReference type="EMBL" id="RWJN01000002">
    <property type="protein sequence ID" value="TCD71846.1"/>
    <property type="molecule type" value="Genomic_DNA"/>
</dbReference>
<sequence length="530" mass="59069">MSSPVLLLPLVSVPPRTVNGSVGLPTELLNDTFRLLFDSSEHDSWFRMRAASQVCRYWRDIVLHTPYLWQDLHLRDATPLPAMHTQLVRAGSIPLNVAIDFPNIPDSHILTLAPELHRARSLHMISSDADPINWDHTYSTPLLQDLHVVFSEDVPYNAFGRSFPIIPLVSTNQPLRLLKHLTAHGVAYSSVSAFFRPTLRSLSIVFTRVIMSPTSHTTLASFLQALQGMPVLEELSVTGMIYPEAFVFIAAAFPAAFLPMVTLPSLRRIFLHCHGRAMVDFLHHLIVPARAFINRDLSPTFIAGGFPASSGLHPEQAIFPDAFAAVASKLAGDNVIQTESDVLPVTDELCIRAHDVQIVDIRASKGSIPFFSYQHRDVDVRDQDQDLLVYAAHLVCECIPAAPLLAGVRTLSLQSVHQPSPGACRHLFRTFPSLERLELDNCQGTFEELASAIDDGNDVALPFPHLQALSVTRIAFDQSTQFVAYLQFRRDAGHPLRTLKIRSCQNLVQEDVEVFQAHVGEVDWDEDRSR</sequence>
<dbReference type="PANTHER" id="PTHR38926:SF5">
    <property type="entry name" value="F-BOX AND LEUCINE-RICH REPEAT PROTEIN 6"/>
    <property type="match status" value="1"/>
</dbReference>